<gene>
    <name evidence="3" type="ORF">FHS90_002074</name>
</gene>
<feature type="compositionally biased region" description="Low complexity" evidence="1">
    <location>
        <begin position="88"/>
        <end position="116"/>
    </location>
</feature>
<sequence>MSAEDLDKLFRDKLHNRPVAPSNEAWERLQAGMRMQPAAPQMERKPLTMWYYSAAAAVTLLLGAGFWVARDEVSPLQPNATVATVQKPAAATPTPSEEAYPAAGLQQQQQQTAAAAEVPADFSGSASVGKAQNSQHLATVTEKEKKYSPQATAEKSPASIISKGTKTTTKMPRTTFTPDAPADAMASAQPKASVTESATEPKAETLEIIVKLDNNQHSAVAMAPAEEAAASPSESARAGTGKVLKGIFKQVKNLRDGEKVNLAELGISKHTFALETNIGHKKISKTIEL</sequence>
<evidence type="ECO:0000256" key="2">
    <source>
        <dbReference type="SAM" id="Phobius"/>
    </source>
</evidence>
<feature type="compositionally biased region" description="Polar residues" evidence="1">
    <location>
        <begin position="124"/>
        <end position="138"/>
    </location>
</feature>
<feature type="transmembrane region" description="Helical" evidence="2">
    <location>
        <begin position="49"/>
        <end position="69"/>
    </location>
</feature>
<evidence type="ECO:0000313" key="3">
    <source>
        <dbReference type="EMBL" id="MBA9077361.1"/>
    </source>
</evidence>
<organism evidence="3 4">
    <name type="scientific">Rufibacter quisquiliarum</name>
    <dbReference type="NCBI Taxonomy" id="1549639"/>
    <lineage>
        <taxon>Bacteria</taxon>
        <taxon>Pseudomonadati</taxon>
        <taxon>Bacteroidota</taxon>
        <taxon>Cytophagia</taxon>
        <taxon>Cytophagales</taxon>
        <taxon>Hymenobacteraceae</taxon>
        <taxon>Rufibacter</taxon>
    </lineage>
</organism>
<comment type="caution">
    <text evidence="3">The sequence shown here is derived from an EMBL/GenBank/DDBJ whole genome shotgun (WGS) entry which is preliminary data.</text>
</comment>
<protein>
    <submittedName>
        <fullName evidence="3">Uncharacterized protein</fullName>
    </submittedName>
</protein>
<evidence type="ECO:0000313" key="4">
    <source>
        <dbReference type="Proteomes" id="UP000563094"/>
    </source>
</evidence>
<dbReference type="AlphaFoldDB" id="A0A839GU99"/>
<keyword evidence="2" id="KW-1133">Transmembrane helix</keyword>
<feature type="region of interest" description="Disordered" evidence="1">
    <location>
        <begin position="84"/>
        <end position="173"/>
    </location>
</feature>
<dbReference type="Proteomes" id="UP000563094">
    <property type="component" value="Unassembled WGS sequence"/>
</dbReference>
<keyword evidence="4" id="KW-1185">Reference proteome</keyword>
<evidence type="ECO:0000256" key="1">
    <source>
        <dbReference type="SAM" id="MobiDB-lite"/>
    </source>
</evidence>
<feature type="compositionally biased region" description="Low complexity" evidence="1">
    <location>
        <begin position="163"/>
        <end position="173"/>
    </location>
</feature>
<reference evidence="3 4" key="1">
    <citation type="submission" date="2020-08" db="EMBL/GenBank/DDBJ databases">
        <title>Genomic Encyclopedia of Type Strains, Phase IV (KMG-IV): sequencing the most valuable type-strain genomes for metagenomic binning, comparative biology and taxonomic classification.</title>
        <authorList>
            <person name="Goeker M."/>
        </authorList>
    </citation>
    <scope>NUCLEOTIDE SEQUENCE [LARGE SCALE GENOMIC DNA]</scope>
    <source>
        <strain evidence="3 4">DSM 29854</strain>
    </source>
</reference>
<proteinExistence type="predicted"/>
<dbReference type="RefSeq" id="WP_182512924.1">
    <property type="nucleotide sequence ID" value="NZ_JACJIQ010000007.1"/>
</dbReference>
<accession>A0A839GU99</accession>
<keyword evidence="2" id="KW-0472">Membrane</keyword>
<dbReference type="EMBL" id="JACJIQ010000007">
    <property type="protein sequence ID" value="MBA9077361.1"/>
    <property type="molecule type" value="Genomic_DNA"/>
</dbReference>
<name>A0A839GU99_9BACT</name>
<keyword evidence="2" id="KW-0812">Transmembrane</keyword>